<dbReference type="InterPro" id="IPR050720">
    <property type="entry name" value="Engrailed_Homeobox_TFs"/>
</dbReference>
<evidence type="ECO:0000256" key="3">
    <source>
        <dbReference type="ARBA" id="ARBA00023125"/>
    </source>
</evidence>
<evidence type="ECO:0000256" key="2">
    <source>
        <dbReference type="ARBA" id="ARBA00022473"/>
    </source>
</evidence>
<dbReference type="InterPro" id="IPR019549">
    <property type="entry name" value="Homeobox-engrailed_C-terminal"/>
</dbReference>
<dbReference type="AlphaFoldDB" id="A0AAD9MRA0"/>
<dbReference type="PANTHER" id="PTHR24341:SF6">
    <property type="entry name" value="HOMEOBOX PROTEIN INVECTED"/>
    <property type="match status" value="1"/>
</dbReference>
<evidence type="ECO:0000256" key="7">
    <source>
        <dbReference type="RuleBase" id="RU000682"/>
    </source>
</evidence>
<dbReference type="CDD" id="cd00086">
    <property type="entry name" value="homeodomain"/>
    <property type="match status" value="1"/>
</dbReference>
<gene>
    <name evidence="11" type="ORF">LSH36_941g00056</name>
</gene>
<dbReference type="GO" id="GO:0030182">
    <property type="term" value="P:neuron differentiation"/>
    <property type="evidence" value="ECO:0007669"/>
    <property type="project" value="TreeGrafter"/>
</dbReference>
<keyword evidence="3 6" id="KW-0238">DNA-binding</keyword>
<dbReference type="SMART" id="SM00389">
    <property type="entry name" value="HOX"/>
    <property type="match status" value="1"/>
</dbReference>
<dbReference type="InterPro" id="IPR009057">
    <property type="entry name" value="Homeodomain-like_sf"/>
</dbReference>
<keyword evidence="4 6" id="KW-0371">Homeobox</keyword>
<comment type="caution">
    <text evidence="11">The sequence shown here is derived from an EMBL/GenBank/DDBJ whole genome shotgun (WGS) entry which is preliminary data.</text>
</comment>
<evidence type="ECO:0000256" key="9">
    <source>
        <dbReference type="SAM" id="MobiDB-lite"/>
    </source>
</evidence>
<dbReference type="InterPro" id="IPR017970">
    <property type="entry name" value="Homeobox_CS"/>
</dbReference>
<dbReference type="InterPro" id="IPR019737">
    <property type="entry name" value="Homeobox-engrailed_CS"/>
</dbReference>
<name>A0AAD9MRA0_9ANNE</name>
<dbReference type="EMBL" id="JAODUP010000940">
    <property type="protein sequence ID" value="KAK2142555.1"/>
    <property type="molecule type" value="Genomic_DNA"/>
</dbReference>
<keyword evidence="5 6" id="KW-0539">Nucleus</keyword>
<dbReference type="GO" id="GO:0000978">
    <property type="term" value="F:RNA polymerase II cis-regulatory region sequence-specific DNA binding"/>
    <property type="evidence" value="ECO:0007669"/>
    <property type="project" value="TreeGrafter"/>
</dbReference>
<accession>A0AAD9MRA0</accession>
<dbReference type="InterPro" id="IPR020479">
    <property type="entry name" value="HD_metazoa"/>
</dbReference>
<evidence type="ECO:0000313" key="11">
    <source>
        <dbReference type="EMBL" id="KAK2142555.1"/>
    </source>
</evidence>
<dbReference type="GO" id="GO:0005634">
    <property type="term" value="C:nucleus"/>
    <property type="evidence" value="ECO:0007669"/>
    <property type="project" value="UniProtKB-SubCell"/>
</dbReference>
<keyword evidence="2" id="KW-0217">Developmental protein</keyword>
<evidence type="ECO:0000256" key="6">
    <source>
        <dbReference type="PROSITE-ProRule" id="PRU00108"/>
    </source>
</evidence>
<organism evidence="11 12">
    <name type="scientific">Paralvinella palmiformis</name>
    <dbReference type="NCBI Taxonomy" id="53620"/>
    <lineage>
        <taxon>Eukaryota</taxon>
        <taxon>Metazoa</taxon>
        <taxon>Spiralia</taxon>
        <taxon>Lophotrochozoa</taxon>
        <taxon>Annelida</taxon>
        <taxon>Polychaeta</taxon>
        <taxon>Sedentaria</taxon>
        <taxon>Canalipalpata</taxon>
        <taxon>Terebellida</taxon>
        <taxon>Terebelliformia</taxon>
        <taxon>Alvinellidae</taxon>
        <taxon>Paralvinella</taxon>
    </lineage>
</organism>
<dbReference type="GO" id="GO:0000981">
    <property type="term" value="F:DNA-binding transcription factor activity, RNA polymerase II-specific"/>
    <property type="evidence" value="ECO:0007669"/>
    <property type="project" value="InterPro"/>
</dbReference>
<evidence type="ECO:0000256" key="8">
    <source>
        <dbReference type="RuleBase" id="RU510713"/>
    </source>
</evidence>
<dbReference type="PRINTS" id="PR00026">
    <property type="entry name" value="ENGRAILED"/>
</dbReference>
<dbReference type="Proteomes" id="UP001208570">
    <property type="component" value="Unassembled WGS sequence"/>
</dbReference>
<dbReference type="Pfam" id="PF10525">
    <property type="entry name" value="Engrail_1_C_sig"/>
    <property type="match status" value="1"/>
</dbReference>
<dbReference type="PRINTS" id="PR00024">
    <property type="entry name" value="HOMEOBOX"/>
</dbReference>
<evidence type="ECO:0000256" key="1">
    <source>
        <dbReference type="ARBA" id="ARBA00004123"/>
    </source>
</evidence>
<protein>
    <recommendedName>
        <fullName evidence="8">Homeobox protein engrailed-like</fullName>
    </recommendedName>
</protein>
<feature type="DNA-binding region" description="Homeobox" evidence="6">
    <location>
        <begin position="188"/>
        <end position="247"/>
    </location>
</feature>
<dbReference type="PANTHER" id="PTHR24341">
    <property type="entry name" value="HOMEOBOX PROTEIN ENGRAILED"/>
    <property type="match status" value="1"/>
</dbReference>
<feature type="region of interest" description="Disordered" evidence="9">
    <location>
        <begin position="118"/>
        <end position="150"/>
    </location>
</feature>
<dbReference type="PROSITE" id="PS00027">
    <property type="entry name" value="HOMEOBOX_1"/>
    <property type="match status" value="1"/>
</dbReference>
<dbReference type="InterPro" id="IPR000747">
    <property type="entry name" value="HD_engrailed"/>
</dbReference>
<feature type="compositionally biased region" description="Low complexity" evidence="9">
    <location>
        <begin position="118"/>
        <end position="131"/>
    </location>
</feature>
<dbReference type="Gene3D" id="1.10.10.60">
    <property type="entry name" value="Homeodomain-like"/>
    <property type="match status" value="1"/>
</dbReference>
<evidence type="ECO:0000313" key="12">
    <source>
        <dbReference type="Proteomes" id="UP001208570"/>
    </source>
</evidence>
<keyword evidence="12" id="KW-1185">Reference proteome</keyword>
<dbReference type="GO" id="GO:0009653">
    <property type="term" value="P:anatomical structure morphogenesis"/>
    <property type="evidence" value="ECO:0007669"/>
    <property type="project" value="UniProtKB-ARBA"/>
</dbReference>
<evidence type="ECO:0000256" key="4">
    <source>
        <dbReference type="ARBA" id="ARBA00023155"/>
    </source>
</evidence>
<comment type="similarity">
    <text evidence="8">Belongs to the Engrailed homeobox family.</text>
</comment>
<dbReference type="SUPFAM" id="SSF46689">
    <property type="entry name" value="Homeodomain-like"/>
    <property type="match status" value="1"/>
</dbReference>
<comment type="subcellular location">
    <subcellularLocation>
        <location evidence="1 6 7">Nucleus</location>
    </subcellularLocation>
</comment>
<proteinExistence type="inferred from homology"/>
<dbReference type="Pfam" id="PF00046">
    <property type="entry name" value="Homeodomain"/>
    <property type="match status" value="1"/>
</dbReference>
<reference evidence="11" key="1">
    <citation type="journal article" date="2023" name="Mol. Biol. Evol.">
        <title>Third-Generation Sequencing Reveals the Adaptive Role of the Epigenome in Three Deep-Sea Polychaetes.</title>
        <authorList>
            <person name="Perez M."/>
            <person name="Aroh O."/>
            <person name="Sun Y."/>
            <person name="Lan Y."/>
            <person name="Juniper S.K."/>
            <person name="Young C.R."/>
            <person name="Angers B."/>
            <person name="Qian P.Y."/>
        </authorList>
    </citation>
    <scope>NUCLEOTIDE SEQUENCE</scope>
    <source>
        <strain evidence="11">P08H-3</strain>
    </source>
</reference>
<evidence type="ECO:0000256" key="5">
    <source>
        <dbReference type="ARBA" id="ARBA00023242"/>
    </source>
</evidence>
<evidence type="ECO:0000259" key="10">
    <source>
        <dbReference type="PROSITE" id="PS50071"/>
    </source>
</evidence>
<dbReference type="InterPro" id="IPR001356">
    <property type="entry name" value="HD"/>
</dbReference>
<dbReference type="FunFam" id="1.10.10.60:FF:000189">
    <property type="entry name" value="Homeobox protein engrailed-like"/>
    <property type="match status" value="1"/>
</dbReference>
<feature type="region of interest" description="Disordered" evidence="9">
    <location>
        <begin position="168"/>
        <end position="190"/>
    </location>
</feature>
<feature type="domain" description="Homeobox" evidence="10">
    <location>
        <begin position="186"/>
        <end position="246"/>
    </location>
</feature>
<dbReference type="PROSITE" id="PS50071">
    <property type="entry name" value="HOMEOBOX_2"/>
    <property type="match status" value="1"/>
</dbReference>
<dbReference type="PROSITE" id="PS00033">
    <property type="entry name" value="ENGRAILED"/>
    <property type="match status" value="1"/>
</dbReference>
<sequence>MDFSSDNGRSPGTCSRVCSPMAAAGRAADESRGRARPHDHSAPVTNFCIEEILKPSFGRSVPGTRRSAFRLCSVSNRDDTCQTGVIPRHPTPSHLSDRVTALQTKCYVYPVSGKIPAAVTSQSTSPSPTAAKDGPDEKVTLSPDGSEGHQKDVDVLWPAWVYCTRYSDRPSSGPRSRKIKRHDRHVDEKRPRTAFTNEQLAALKREFDENRYLTEDRRQRLAKELQLNESQIKIWFQNKRAKMKKASGHRNGLALQLMAQGLYNHSTIPIAEDENTDVTKTS</sequence>